<dbReference type="Proteomes" id="UP000238479">
    <property type="component" value="Chromosome 5"/>
</dbReference>
<dbReference type="AlphaFoldDB" id="A0A2P6Q4V4"/>
<protein>
    <submittedName>
        <fullName evidence="2">Uncharacterized protein</fullName>
    </submittedName>
</protein>
<reference evidence="2 3" key="1">
    <citation type="journal article" date="2018" name="Nat. Genet.">
        <title>The Rosa genome provides new insights in the design of modern roses.</title>
        <authorList>
            <person name="Bendahmane M."/>
        </authorList>
    </citation>
    <scope>NUCLEOTIDE SEQUENCE [LARGE SCALE GENOMIC DNA]</scope>
    <source>
        <strain evidence="3">cv. Old Blush</strain>
    </source>
</reference>
<name>A0A2P6Q4V4_ROSCH</name>
<feature type="region of interest" description="Disordered" evidence="1">
    <location>
        <begin position="1"/>
        <end position="69"/>
    </location>
</feature>
<organism evidence="2 3">
    <name type="scientific">Rosa chinensis</name>
    <name type="common">China rose</name>
    <dbReference type="NCBI Taxonomy" id="74649"/>
    <lineage>
        <taxon>Eukaryota</taxon>
        <taxon>Viridiplantae</taxon>
        <taxon>Streptophyta</taxon>
        <taxon>Embryophyta</taxon>
        <taxon>Tracheophyta</taxon>
        <taxon>Spermatophyta</taxon>
        <taxon>Magnoliopsida</taxon>
        <taxon>eudicotyledons</taxon>
        <taxon>Gunneridae</taxon>
        <taxon>Pentapetalae</taxon>
        <taxon>rosids</taxon>
        <taxon>fabids</taxon>
        <taxon>Rosales</taxon>
        <taxon>Rosaceae</taxon>
        <taxon>Rosoideae</taxon>
        <taxon>Rosoideae incertae sedis</taxon>
        <taxon>Rosa</taxon>
    </lineage>
</organism>
<dbReference type="Gramene" id="PRQ29218">
    <property type="protein sequence ID" value="PRQ29218"/>
    <property type="gene ID" value="RchiOBHm_Chr5g0011491"/>
</dbReference>
<evidence type="ECO:0000313" key="3">
    <source>
        <dbReference type="Proteomes" id="UP000238479"/>
    </source>
</evidence>
<sequence length="195" mass="21559">MAGMSSRTKGPRNRELKRLQAEKPLFIQKRDKPAGSKVGKSKHHSPAGRSHGAVTSSRFSSADGSKVTEQELAKMRVIRDWCKDSCSYYNPKELRSPPGAEPLERKVATCPHQGNKNVFSFMFCKPDCARSATDSVLLGRAFDRCNIKDNSSAPGSDEEQKATKHLDMTVDTSAPVCLSSIPKEHHVFDPPGFIW</sequence>
<proteinExistence type="predicted"/>
<dbReference type="OrthoDB" id="10354180at2759"/>
<feature type="compositionally biased region" description="Polar residues" evidence="1">
    <location>
        <begin position="53"/>
        <end position="63"/>
    </location>
</feature>
<dbReference type="EMBL" id="PDCK01000043">
    <property type="protein sequence ID" value="PRQ29218.1"/>
    <property type="molecule type" value="Genomic_DNA"/>
</dbReference>
<comment type="caution">
    <text evidence="2">The sequence shown here is derived from an EMBL/GenBank/DDBJ whole genome shotgun (WGS) entry which is preliminary data.</text>
</comment>
<feature type="compositionally biased region" description="Basic and acidic residues" evidence="1">
    <location>
        <begin position="12"/>
        <end position="21"/>
    </location>
</feature>
<accession>A0A2P6Q4V4</accession>
<gene>
    <name evidence="2" type="ORF">RchiOBHm_Chr5g0011491</name>
</gene>
<keyword evidence="3" id="KW-1185">Reference proteome</keyword>
<evidence type="ECO:0000313" key="2">
    <source>
        <dbReference type="EMBL" id="PRQ29218.1"/>
    </source>
</evidence>
<evidence type="ECO:0000256" key="1">
    <source>
        <dbReference type="SAM" id="MobiDB-lite"/>
    </source>
</evidence>